<organism evidence="1 2">
    <name type="scientific">Ascobolus immersus RN42</name>
    <dbReference type="NCBI Taxonomy" id="1160509"/>
    <lineage>
        <taxon>Eukaryota</taxon>
        <taxon>Fungi</taxon>
        <taxon>Dikarya</taxon>
        <taxon>Ascomycota</taxon>
        <taxon>Pezizomycotina</taxon>
        <taxon>Pezizomycetes</taxon>
        <taxon>Pezizales</taxon>
        <taxon>Ascobolaceae</taxon>
        <taxon>Ascobolus</taxon>
    </lineage>
</organism>
<dbReference type="AlphaFoldDB" id="A0A3N4HY90"/>
<proteinExistence type="predicted"/>
<dbReference type="OrthoDB" id="5345779at2759"/>
<evidence type="ECO:0000313" key="2">
    <source>
        <dbReference type="Proteomes" id="UP000275078"/>
    </source>
</evidence>
<dbReference type="EMBL" id="ML119706">
    <property type="protein sequence ID" value="RPA78825.1"/>
    <property type="molecule type" value="Genomic_DNA"/>
</dbReference>
<accession>A0A3N4HY90</accession>
<keyword evidence="2" id="KW-1185">Reference proteome</keyword>
<name>A0A3N4HY90_ASCIM</name>
<dbReference type="Proteomes" id="UP000275078">
    <property type="component" value="Unassembled WGS sequence"/>
</dbReference>
<sequence length="120" mass="13841">MSFLSAPEISDDWLRAPASTVQSLKSLYFKLVECKNVTSGGLAYSLRELSQKLSSLCFLIYMDNRLRFVRNEVQSETESELQRATICVKPSLDIQKPWSFCIWPRTGYVLSYLKKEYGIK</sequence>
<evidence type="ECO:0000313" key="1">
    <source>
        <dbReference type="EMBL" id="RPA78825.1"/>
    </source>
</evidence>
<protein>
    <submittedName>
        <fullName evidence="1">Uncharacterized protein</fullName>
    </submittedName>
</protein>
<gene>
    <name evidence="1" type="ORF">BJ508DRAFT_328860</name>
</gene>
<reference evidence="1 2" key="1">
    <citation type="journal article" date="2018" name="Nat. Ecol. Evol.">
        <title>Pezizomycetes genomes reveal the molecular basis of ectomycorrhizal truffle lifestyle.</title>
        <authorList>
            <person name="Murat C."/>
            <person name="Payen T."/>
            <person name="Noel B."/>
            <person name="Kuo A."/>
            <person name="Morin E."/>
            <person name="Chen J."/>
            <person name="Kohler A."/>
            <person name="Krizsan K."/>
            <person name="Balestrini R."/>
            <person name="Da Silva C."/>
            <person name="Montanini B."/>
            <person name="Hainaut M."/>
            <person name="Levati E."/>
            <person name="Barry K.W."/>
            <person name="Belfiori B."/>
            <person name="Cichocki N."/>
            <person name="Clum A."/>
            <person name="Dockter R.B."/>
            <person name="Fauchery L."/>
            <person name="Guy J."/>
            <person name="Iotti M."/>
            <person name="Le Tacon F."/>
            <person name="Lindquist E.A."/>
            <person name="Lipzen A."/>
            <person name="Malagnac F."/>
            <person name="Mello A."/>
            <person name="Molinier V."/>
            <person name="Miyauchi S."/>
            <person name="Poulain J."/>
            <person name="Riccioni C."/>
            <person name="Rubini A."/>
            <person name="Sitrit Y."/>
            <person name="Splivallo R."/>
            <person name="Traeger S."/>
            <person name="Wang M."/>
            <person name="Zifcakova L."/>
            <person name="Wipf D."/>
            <person name="Zambonelli A."/>
            <person name="Paolocci F."/>
            <person name="Nowrousian M."/>
            <person name="Ottonello S."/>
            <person name="Baldrian P."/>
            <person name="Spatafora J.W."/>
            <person name="Henrissat B."/>
            <person name="Nagy L.G."/>
            <person name="Aury J.M."/>
            <person name="Wincker P."/>
            <person name="Grigoriev I.V."/>
            <person name="Bonfante P."/>
            <person name="Martin F.M."/>
        </authorList>
    </citation>
    <scope>NUCLEOTIDE SEQUENCE [LARGE SCALE GENOMIC DNA]</scope>
    <source>
        <strain evidence="1 2">RN42</strain>
    </source>
</reference>